<name>A0AA39YI34_9PEZI</name>
<feature type="region of interest" description="Disordered" evidence="1">
    <location>
        <begin position="1"/>
        <end position="50"/>
    </location>
</feature>
<protein>
    <submittedName>
        <fullName evidence="2">Uncharacterized protein</fullName>
    </submittedName>
</protein>
<feature type="region of interest" description="Disordered" evidence="1">
    <location>
        <begin position="328"/>
        <end position="350"/>
    </location>
</feature>
<comment type="caution">
    <text evidence="2">The sequence shown here is derived from an EMBL/GenBank/DDBJ whole genome shotgun (WGS) entry which is preliminary data.</text>
</comment>
<sequence length="387" mass="44960">MTEPDNTSPSSETGIASERDAVGLTLTPKDGHPSAPTTQSSPTLRQDPATTEEEGMALLKFEIEERDEKYLQRLWMILDNVGVSGPERGQVDHLRECIVQRRRLEWRNQMEKFGEGCDESRAQPPRQQQQQQQQESTTRPPAPSVDTHKEWYRMLKYNRAKLHYRGAWRMQKRLEKAAANEKGYGKAPERELRRDEFIARRLARHFALMPDVGRDDGPFTNVFRYLYQGSPPNQPPPGAMNGDDIAAQKRQLHEKILRSGNGLAILEENLSKIDSWKLDELEVDMLAFFSDMVPVTKWFRFTEEELQRFGRMHEYWLVEKAWRKEQEEEEARRRTKKRLQEEEARTKPEREMAKKFGGCGKFGCNICPAILKWGLQQQAASELTQPS</sequence>
<gene>
    <name evidence="2" type="ORF">B0T16DRAFT_387626</name>
</gene>
<evidence type="ECO:0000256" key="1">
    <source>
        <dbReference type="SAM" id="MobiDB-lite"/>
    </source>
</evidence>
<evidence type="ECO:0000313" key="3">
    <source>
        <dbReference type="Proteomes" id="UP001174936"/>
    </source>
</evidence>
<dbReference type="EMBL" id="JAULSV010000002">
    <property type="protein sequence ID" value="KAK0652345.1"/>
    <property type="molecule type" value="Genomic_DNA"/>
</dbReference>
<accession>A0AA39YI34</accession>
<feature type="region of interest" description="Disordered" evidence="1">
    <location>
        <begin position="114"/>
        <end position="146"/>
    </location>
</feature>
<reference evidence="2" key="1">
    <citation type="submission" date="2023-06" db="EMBL/GenBank/DDBJ databases">
        <title>Genome-scale phylogeny and comparative genomics of the fungal order Sordariales.</title>
        <authorList>
            <consortium name="Lawrence Berkeley National Laboratory"/>
            <person name="Hensen N."/>
            <person name="Bonometti L."/>
            <person name="Westerberg I."/>
            <person name="Brannstrom I.O."/>
            <person name="Guillou S."/>
            <person name="Cros-Aarteil S."/>
            <person name="Calhoun S."/>
            <person name="Haridas S."/>
            <person name="Kuo A."/>
            <person name="Mondo S."/>
            <person name="Pangilinan J."/>
            <person name="Riley R."/>
            <person name="Labutti K."/>
            <person name="Andreopoulos B."/>
            <person name="Lipzen A."/>
            <person name="Chen C."/>
            <person name="Yanf M."/>
            <person name="Daum C."/>
            <person name="Ng V."/>
            <person name="Clum A."/>
            <person name="Steindorff A."/>
            <person name="Ohm R."/>
            <person name="Martin F."/>
            <person name="Silar P."/>
            <person name="Natvig D."/>
            <person name="Lalanne C."/>
            <person name="Gautier V."/>
            <person name="Ament-Velasquez S.L."/>
            <person name="Kruys A."/>
            <person name="Hutchinson M.I."/>
            <person name="Powell A.J."/>
            <person name="Barry K."/>
            <person name="Miller A.N."/>
            <person name="Grigoriev I.V."/>
            <person name="Debuchy R."/>
            <person name="Gladieux P."/>
            <person name="Thoren M.H."/>
            <person name="Johannesson H."/>
        </authorList>
    </citation>
    <scope>NUCLEOTIDE SEQUENCE</scope>
    <source>
        <strain evidence="2">SMH2532-1</strain>
    </source>
</reference>
<evidence type="ECO:0000313" key="2">
    <source>
        <dbReference type="EMBL" id="KAK0652345.1"/>
    </source>
</evidence>
<dbReference type="Proteomes" id="UP001174936">
    <property type="component" value="Unassembled WGS sequence"/>
</dbReference>
<feature type="compositionally biased region" description="Polar residues" evidence="1">
    <location>
        <begin position="1"/>
        <end position="14"/>
    </location>
</feature>
<organism evidence="2 3">
    <name type="scientific">Cercophora newfieldiana</name>
    <dbReference type="NCBI Taxonomy" id="92897"/>
    <lineage>
        <taxon>Eukaryota</taxon>
        <taxon>Fungi</taxon>
        <taxon>Dikarya</taxon>
        <taxon>Ascomycota</taxon>
        <taxon>Pezizomycotina</taxon>
        <taxon>Sordariomycetes</taxon>
        <taxon>Sordariomycetidae</taxon>
        <taxon>Sordariales</taxon>
        <taxon>Lasiosphaeriaceae</taxon>
        <taxon>Cercophora</taxon>
    </lineage>
</organism>
<keyword evidence="3" id="KW-1185">Reference proteome</keyword>
<proteinExistence type="predicted"/>
<feature type="compositionally biased region" description="Polar residues" evidence="1">
    <location>
        <begin position="35"/>
        <end position="44"/>
    </location>
</feature>
<dbReference type="AlphaFoldDB" id="A0AA39YI34"/>